<evidence type="ECO:0008006" key="9">
    <source>
        <dbReference type="Google" id="ProtNLM"/>
    </source>
</evidence>
<accession>A0ABP7QEJ0</accession>
<evidence type="ECO:0000313" key="8">
    <source>
        <dbReference type="Proteomes" id="UP001501556"/>
    </source>
</evidence>
<feature type="transmembrane region" description="Helical" evidence="6">
    <location>
        <begin position="383"/>
        <end position="403"/>
    </location>
</feature>
<feature type="transmembrane region" description="Helical" evidence="6">
    <location>
        <begin position="94"/>
        <end position="113"/>
    </location>
</feature>
<feature type="transmembrane region" description="Helical" evidence="6">
    <location>
        <begin position="171"/>
        <end position="189"/>
    </location>
</feature>
<keyword evidence="8" id="KW-1185">Reference proteome</keyword>
<evidence type="ECO:0000256" key="5">
    <source>
        <dbReference type="ARBA" id="ARBA00023136"/>
    </source>
</evidence>
<feature type="transmembrane region" description="Helical" evidence="6">
    <location>
        <begin position="268"/>
        <end position="287"/>
    </location>
</feature>
<dbReference type="InterPro" id="IPR050833">
    <property type="entry name" value="Poly_Biosynth_Transport"/>
</dbReference>
<dbReference type="EMBL" id="BAABDI010000019">
    <property type="protein sequence ID" value="GAA3980631.1"/>
    <property type="molecule type" value="Genomic_DNA"/>
</dbReference>
<evidence type="ECO:0000256" key="3">
    <source>
        <dbReference type="ARBA" id="ARBA00022692"/>
    </source>
</evidence>
<feature type="transmembrane region" description="Helical" evidence="6">
    <location>
        <begin position="443"/>
        <end position="460"/>
    </location>
</feature>
<evidence type="ECO:0000256" key="2">
    <source>
        <dbReference type="ARBA" id="ARBA00022475"/>
    </source>
</evidence>
<evidence type="ECO:0000256" key="6">
    <source>
        <dbReference type="SAM" id="Phobius"/>
    </source>
</evidence>
<dbReference type="PANTHER" id="PTHR30250:SF11">
    <property type="entry name" value="O-ANTIGEN TRANSPORTER-RELATED"/>
    <property type="match status" value="1"/>
</dbReference>
<dbReference type="PANTHER" id="PTHR30250">
    <property type="entry name" value="PST FAMILY PREDICTED COLANIC ACID TRANSPORTER"/>
    <property type="match status" value="1"/>
</dbReference>
<reference evidence="8" key="1">
    <citation type="journal article" date="2019" name="Int. J. Syst. Evol. Microbiol.">
        <title>The Global Catalogue of Microorganisms (GCM) 10K type strain sequencing project: providing services to taxonomists for standard genome sequencing and annotation.</title>
        <authorList>
            <consortium name="The Broad Institute Genomics Platform"/>
            <consortium name="The Broad Institute Genome Sequencing Center for Infectious Disease"/>
            <person name="Wu L."/>
            <person name="Ma J."/>
        </authorList>
    </citation>
    <scope>NUCLEOTIDE SEQUENCE [LARGE SCALE GENOMIC DNA]</scope>
    <source>
        <strain evidence="8">JCM 17217</strain>
    </source>
</reference>
<comment type="subcellular location">
    <subcellularLocation>
        <location evidence="1">Cell membrane</location>
        <topology evidence="1">Multi-pass membrane protein</topology>
    </subcellularLocation>
</comment>
<keyword evidence="2" id="KW-1003">Cell membrane</keyword>
<proteinExistence type="predicted"/>
<feature type="transmembrane region" description="Helical" evidence="6">
    <location>
        <begin position="236"/>
        <end position="256"/>
    </location>
</feature>
<evidence type="ECO:0000313" key="7">
    <source>
        <dbReference type="EMBL" id="GAA3980631.1"/>
    </source>
</evidence>
<keyword evidence="4 6" id="KW-1133">Transmembrane helix</keyword>
<organism evidence="7 8">
    <name type="scientific">Hymenobacter antarcticus</name>
    <dbReference type="NCBI Taxonomy" id="486270"/>
    <lineage>
        <taxon>Bacteria</taxon>
        <taxon>Pseudomonadati</taxon>
        <taxon>Bacteroidota</taxon>
        <taxon>Cytophagia</taxon>
        <taxon>Cytophagales</taxon>
        <taxon>Hymenobacteraceae</taxon>
        <taxon>Hymenobacter</taxon>
    </lineage>
</organism>
<comment type="caution">
    <text evidence="7">The sequence shown here is derived from an EMBL/GenBank/DDBJ whole genome shotgun (WGS) entry which is preliminary data.</text>
</comment>
<feature type="transmembrane region" description="Helical" evidence="6">
    <location>
        <begin position="466"/>
        <end position="487"/>
    </location>
</feature>
<feature type="transmembrane region" description="Helical" evidence="6">
    <location>
        <begin position="133"/>
        <end position="151"/>
    </location>
</feature>
<name>A0ABP7QEJ0_9BACT</name>
<feature type="transmembrane region" description="Helical" evidence="6">
    <location>
        <begin position="355"/>
        <end position="376"/>
    </location>
</feature>
<dbReference type="Pfam" id="PF13440">
    <property type="entry name" value="Polysacc_synt_3"/>
    <property type="match status" value="1"/>
</dbReference>
<feature type="transmembrane region" description="Helical" evidence="6">
    <location>
        <begin position="195"/>
        <end position="215"/>
    </location>
</feature>
<gene>
    <name evidence="7" type="ORF">GCM10022407_27350</name>
</gene>
<dbReference type="Proteomes" id="UP001501556">
    <property type="component" value="Unassembled WGS sequence"/>
</dbReference>
<feature type="transmembrane region" description="Helical" evidence="6">
    <location>
        <begin position="52"/>
        <end position="73"/>
    </location>
</feature>
<evidence type="ECO:0000256" key="4">
    <source>
        <dbReference type="ARBA" id="ARBA00022989"/>
    </source>
</evidence>
<keyword evidence="5 6" id="KW-0472">Membrane</keyword>
<keyword evidence="3 6" id="KW-0812">Transmembrane</keyword>
<sequence>MCYTQSLHHSVTLLGIVQRQGIRNALISYVGLAIGFVNTILILPRLLTPGQIGLTGLLVSFATIGAQLSAFGFGSAGLRYFPYFRNQGRNHAGFLPLLLGLPLLGFVIVAGVMSLGQPFVLRWYAAEDATLLSQHYGVAILLAGAIMLGALQDAYLKSLFHTSFSSFCQEILLRLLIVGAAVAYSAHYISFAGFVLAYAGAYAVVALLLAGYLAAIGELHLRPTRAALRIKPLGEMLAFGGFALLSNISGTVLLNIDNIMVGAKLSLAAAGIYLIATNISTALTLPFRALNKTAFSLIAEYWKENDLAKMGLFYQRVTRVNTLLGCYLALGIGLNLNFIFGLIHRPEYAAGSSAVLLLLAARLVDGITGVNATIVVTSPRYRFDLLFNITLASAVVGLNWLLIPRFGLAGAALSYGIALVSINVVRTWFVWRSYGLQPFDGRIARILAVAVVAGLAAWALPETSNAWLTLLLRGGVLTVLYTAGVLLTRAAPEAVTLWTDLRKRKFTS</sequence>
<evidence type="ECO:0000256" key="1">
    <source>
        <dbReference type="ARBA" id="ARBA00004651"/>
    </source>
</evidence>
<feature type="transmembrane region" description="Helical" evidence="6">
    <location>
        <begin position="320"/>
        <end position="343"/>
    </location>
</feature>
<feature type="transmembrane region" description="Helical" evidence="6">
    <location>
        <begin position="409"/>
        <end position="431"/>
    </location>
</feature>
<feature type="transmembrane region" description="Helical" evidence="6">
    <location>
        <begin position="26"/>
        <end position="46"/>
    </location>
</feature>
<protein>
    <recommendedName>
        <fullName evidence="9">Membrane protein involved in the export of O-antigen and teichoic acid</fullName>
    </recommendedName>
</protein>